<dbReference type="InterPro" id="IPR013324">
    <property type="entry name" value="RNA_pol_sigma_r3/r4-like"/>
</dbReference>
<dbReference type="Gene3D" id="1.10.10.10">
    <property type="entry name" value="Winged helix-like DNA-binding domain superfamily/Winged helix DNA-binding domain"/>
    <property type="match status" value="2"/>
</dbReference>
<dbReference type="EMBL" id="VFMN01000001">
    <property type="protein sequence ID" value="TQJ07814.1"/>
    <property type="molecule type" value="Genomic_DNA"/>
</dbReference>
<keyword evidence="4" id="KW-0804">Transcription</keyword>
<dbReference type="InterPro" id="IPR007624">
    <property type="entry name" value="RNA_pol_sigma70_r3"/>
</dbReference>
<dbReference type="InterPro" id="IPR007627">
    <property type="entry name" value="RNA_pol_sigma70_r2"/>
</dbReference>
<dbReference type="InterPro" id="IPR013325">
    <property type="entry name" value="RNA_pol_sigma_r2"/>
</dbReference>
<keyword evidence="1" id="KW-0805">Transcription regulation</keyword>
<dbReference type="AlphaFoldDB" id="A0A542DY02"/>
<dbReference type="InterPro" id="IPR014284">
    <property type="entry name" value="RNA_pol_sigma-70_dom"/>
</dbReference>
<evidence type="ECO:0000259" key="7">
    <source>
        <dbReference type="Pfam" id="PF04545"/>
    </source>
</evidence>
<dbReference type="NCBIfam" id="TIGR02937">
    <property type="entry name" value="sigma70-ECF"/>
    <property type="match status" value="1"/>
</dbReference>
<dbReference type="PANTHER" id="PTHR30385:SF4">
    <property type="entry name" value="RNA POLYMERASE SIGMA-E FACTOR"/>
    <property type="match status" value="1"/>
</dbReference>
<dbReference type="GO" id="GO:0006352">
    <property type="term" value="P:DNA-templated transcription initiation"/>
    <property type="evidence" value="ECO:0007669"/>
    <property type="project" value="InterPro"/>
</dbReference>
<keyword evidence="9" id="KW-1185">Reference proteome</keyword>
<dbReference type="CDD" id="cd06171">
    <property type="entry name" value="Sigma70_r4"/>
    <property type="match status" value="1"/>
</dbReference>
<dbReference type="PRINTS" id="PR00046">
    <property type="entry name" value="SIGMA70FCT"/>
</dbReference>
<keyword evidence="3" id="KW-0238">DNA-binding</keyword>
<dbReference type="PANTHER" id="PTHR30385">
    <property type="entry name" value="SIGMA FACTOR F FLAGELLAR"/>
    <property type="match status" value="1"/>
</dbReference>
<proteinExistence type="predicted"/>
<evidence type="ECO:0000256" key="2">
    <source>
        <dbReference type="ARBA" id="ARBA00023082"/>
    </source>
</evidence>
<organism evidence="8 9">
    <name type="scientific">Lapillicoccus jejuensis</name>
    <dbReference type="NCBI Taxonomy" id="402171"/>
    <lineage>
        <taxon>Bacteria</taxon>
        <taxon>Bacillati</taxon>
        <taxon>Actinomycetota</taxon>
        <taxon>Actinomycetes</taxon>
        <taxon>Micrococcales</taxon>
        <taxon>Intrasporangiaceae</taxon>
        <taxon>Lapillicoccus</taxon>
    </lineage>
</organism>
<gene>
    <name evidence="8" type="ORF">FB458_0883</name>
</gene>
<dbReference type="InterPro" id="IPR000943">
    <property type="entry name" value="RNA_pol_sigma70"/>
</dbReference>
<reference evidence="8 9" key="1">
    <citation type="submission" date="2019-06" db="EMBL/GenBank/DDBJ databases">
        <title>Sequencing the genomes of 1000 actinobacteria strains.</title>
        <authorList>
            <person name="Klenk H.-P."/>
        </authorList>
    </citation>
    <scope>NUCLEOTIDE SEQUENCE [LARGE SCALE GENOMIC DNA]</scope>
    <source>
        <strain evidence="8 9">DSM 18607</strain>
    </source>
</reference>
<dbReference type="RefSeq" id="WP_141847101.1">
    <property type="nucleotide sequence ID" value="NZ_BAAAPR010000017.1"/>
</dbReference>
<evidence type="ECO:0000256" key="4">
    <source>
        <dbReference type="ARBA" id="ARBA00023163"/>
    </source>
</evidence>
<dbReference type="SUPFAM" id="SSF88659">
    <property type="entry name" value="Sigma3 and sigma4 domains of RNA polymerase sigma factors"/>
    <property type="match status" value="2"/>
</dbReference>
<evidence type="ECO:0000256" key="3">
    <source>
        <dbReference type="ARBA" id="ARBA00023125"/>
    </source>
</evidence>
<accession>A0A542DY02</accession>
<dbReference type="Pfam" id="PF04542">
    <property type="entry name" value="Sigma70_r2"/>
    <property type="match status" value="1"/>
</dbReference>
<dbReference type="GO" id="GO:0016987">
    <property type="term" value="F:sigma factor activity"/>
    <property type="evidence" value="ECO:0007669"/>
    <property type="project" value="UniProtKB-KW"/>
</dbReference>
<evidence type="ECO:0000259" key="5">
    <source>
        <dbReference type="Pfam" id="PF04539"/>
    </source>
</evidence>
<evidence type="ECO:0000256" key="1">
    <source>
        <dbReference type="ARBA" id="ARBA00023015"/>
    </source>
</evidence>
<dbReference type="SUPFAM" id="SSF88946">
    <property type="entry name" value="Sigma2 domain of RNA polymerase sigma factors"/>
    <property type="match status" value="1"/>
</dbReference>
<dbReference type="Pfam" id="PF04539">
    <property type="entry name" value="Sigma70_r3"/>
    <property type="match status" value="1"/>
</dbReference>
<feature type="domain" description="RNA polymerase sigma-70 region 2" evidence="6">
    <location>
        <begin position="43"/>
        <end position="107"/>
    </location>
</feature>
<evidence type="ECO:0000313" key="9">
    <source>
        <dbReference type="Proteomes" id="UP000317893"/>
    </source>
</evidence>
<evidence type="ECO:0000313" key="8">
    <source>
        <dbReference type="EMBL" id="TQJ07814.1"/>
    </source>
</evidence>
<dbReference type="InterPro" id="IPR007630">
    <property type="entry name" value="RNA_pol_sigma70_r4"/>
</dbReference>
<dbReference type="Pfam" id="PF04545">
    <property type="entry name" value="Sigma70_r4"/>
    <property type="match status" value="1"/>
</dbReference>
<evidence type="ECO:0000259" key="6">
    <source>
        <dbReference type="Pfam" id="PF04542"/>
    </source>
</evidence>
<dbReference type="Gene3D" id="1.20.120.1810">
    <property type="match status" value="1"/>
</dbReference>
<dbReference type="Proteomes" id="UP000317893">
    <property type="component" value="Unassembled WGS sequence"/>
</dbReference>
<keyword evidence="2" id="KW-0731">Sigma factor</keyword>
<feature type="domain" description="RNA polymerase sigma-70 region 4" evidence="7">
    <location>
        <begin position="202"/>
        <end position="250"/>
    </location>
</feature>
<comment type="caution">
    <text evidence="8">The sequence shown here is derived from an EMBL/GenBank/DDBJ whole genome shotgun (WGS) entry which is preliminary data.</text>
</comment>
<sequence length="278" mass="30982">MSTACRIDDEDREARTTELLHQALHCEDDDTVRDLHHRAVVLNRDLALTLSRHFRGRGIEVDDLEQVAYVGLCKAVAGYREPCVGFTPYAVPTIRGELRRHFRDHGWLVRPPRSAQEADLAVRTATPHLTQTLGREPNDTDLAAHLGLTREEVTRSRIADRAFHGVAIDAPLGGSTLTLGDLLGSDDDDLSSVEWRLDLRRALTTLSDRHLLALRLRFEKDWSQREIGEVLGVSQMQVSRILTKALGLLRAQLEDPTDAPRPVPAARELVDLPALPAA</sequence>
<name>A0A542DY02_9MICO</name>
<dbReference type="InterPro" id="IPR036388">
    <property type="entry name" value="WH-like_DNA-bd_sf"/>
</dbReference>
<dbReference type="GO" id="GO:0003677">
    <property type="term" value="F:DNA binding"/>
    <property type="evidence" value="ECO:0007669"/>
    <property type="project" value="UniProtKB-KW"/>
</dbReference>
<feature type="domain" description="RNA polymerase sigma-70 region 3" evidence="5">
    <location>
        <begin position="122"/>
        <end position="186"/>
    </location>
</feature>
<protein>
    <submittedName>
        <fullName evidence="8">RNA polymerase sigma-37 (RpsB/SigB) subunit</fullName>
    </submittedName>
</protein>
<dbReference type="OrthoDB" id="9804285at2"/>